<gene>
    <name evidence="1" type="ORF">Lalb_Chr13g0294371</name>
</gene>
<proteinExistence type="predicted"/>
<protein>
    <submittedName>
        <fullName evidence="1">Uncharacterized protein</fullName>
    </submittedName>
</protein>
<dbReference type="AlphaFoldDB" id="A0A6A4PHT0"/>
<comment type="caution">
    <text evidence="1">The sequence shown here is derived from an EMBL/GenBank/DDBJ whole genome shotgun (WGS) entry which is preliminary data.</text>
</comment>
<sequence length="123" mass="14168">MLESLLCLMLPEFPQDLRTLMCLVPITTSTHVIAASLLSLIIIERGLLYLEYCKRLKARTFRLNIAIMILHCRDTHLIHKPHALQGHIEVQINAPWNCCRLTATLLEHAELVEVQKYNLKSIK</sequence>
<keyword evidence="2" id="KW-1185">Reference proteome</keyword>
<accession>A0A6A4PHT0</accession>
<reference evidence="2" key="1">
    <citation type="journal article" date="2020" name="Nat. Commun.">
        <title>Genome sequence of the cluster root forming white lupin.</title>
        <authorList>
            <person name="Hufnagel B."/>
            <person name="Marques A."/>
            <person name="Soriano A."/>
            <person name="Marques L."/>
            <person name="Divol F."/>
            <person name="Doumas P."/>
            <person name="Sallet E."/>
            <person name="Mancinotti D."/>
            <person name="Carrere S."/>
            <person name="Marande W."/>
            <person name="Arribat S."/>
            <person name="Keller J."/>
            <person name="Huneau C."/>
            <person name="Blein T."/>
            <person name="Aime D."/>
            <person name="Laguerre M."/>
            <person name="Taylor J."/>
            <person name="Schubert V."/>
            <person name="Nelson M."/>
            <person name="Geu-Flores F."/>
            <person name="Crespi M."/>
            <person name="Gallardo-Guerrero K."/>
            <person name="Delaux P.-M."/>
            <person name="Salse J."/>
            <person name="Berges H."/>
            <person name="Guyot R."/>
            <person name="Gouzy J."/>
            <person name="Peret B."/>
        </authorList>
    </citation>
    <scope>NUCLEOTIDE SEQUENCE [LARGE SCALE GENOMIC DNA]</scope>
    <source>
        <strain evidence="2">cv. Amiga</strain>
    </source>
</reference>
<dbReference type="Proteomes" id="UP000447434">
    <property type="component" value="Chromosome 13"/>
</dbReference>
<evidence type="ECO:0000313" key="1">
    <source>
        <dbReference type="EMBL" id="KAE9601118.1"/>
    </source>
</evidence>
<evidence type="ECO:0000313" key="2">
    <source>
        <dbReference type="Proteomes" id="UP000447434"/>
    </source>
</evidence>
<name>A0A6A4PHT0_LUPAL</name>
<organism evidence="1 2">
    <name type="scientific">Lupinus albus</name>
    <name type="common">White lupine</name>
    <name type="synonym">Lupinus termis</name>
    <dbReference type="NCBI Taxonomy" id="3870"/>
    <lineage>
        <taxon>Eukaryota</taxon>
        <taxon>Viridiplantae</taxon>
        <taxon>Streptophyta</taxon>
        <taxon>Embryophyta</taxon>
        <taxon>Tracheophyta</taxon>
        <taxon>Spermatophyta</taxon>
        <taxon>Magnoliopsida</taxon>
        <taxon>eudicotyledons</taxon>
        <taxon>Gunneridae</taxon>
        <taxon>Pentapetalae</taxon>
        <taxon>rosids</taxon>
        <taxon>fabids</taxon>
        <taxon>Fabales</taxon>
        <taxon>Fabaceae</taxon>
        <taxon>Papilionoideae</taxon>
        <taxon>50 kb inversion clade</taxon>
        <taxon>genistoids sensu lato</taxon>
        <taxon>core genistoids</taxon>
        <taxon>Genisteae</taxon>
        <taxon>Lupinus</taxon>
    </lineage>
</organism>
<dbReference type="EMBL" id="WOCE01000013">
    <property type="protein sequence ID" value="KAE9601118.1"/>
    <property type="molecule type" value="Genomic_DNA"/>
</dbReference>